<evidence type="ECO:0000313" key="4">
    <source>
        <dbReference type="Proteomes" id="UP001501009"/>
    </source>
</evidence>
<dbReference type="EMBL" id="BAABDE010000008">
    <property type="protein sequence ID" value="GAA3787224.1"/>
    <property type="molecule type" value="Genomic_DNA"/>
</dbReference>
<keyword evidence="4" id="KW-1185">Reference proteome</keyword>
<feature type="domain" description="DUF2231" evidence="2">
    <location>
        <begin position="21"/>
        <end position="170"/>
    </location>
</feature>
<dbReference type="InterPro" id="IPR019251">
    <property type="entry name" value="DUF2231_TM"/>
</dbReference>
<feature type="transmembrane region" description="Helical" evidence="1">
    <location>
        <begin position="24"/>
        <end position="46"/>
    </location>
</feature>
<gene>
    <name evidence="3" type="ORF">GCM10022403_022410</name>
</gene>
<feature type="transmembrane region" description="Helical" evidence="1">
    <location>
        <begin position="101"/>
        <end position="119"/>
    </location>
</feature>
<evidence type="ECO:0000259" key="2">
    <source>
        <dbReference type="Pfam" id="PF09990"/>
    </source>
</evidence>
<keyword evidence="1" id="KW-0472">Membrane</keyword>
<proteinExistence type="predicted"/>
<keyword evidence="1" id="KW-1133">Transmembrane helix</keyword>
<protein>
    <recommendedName>
        <fullName evidence="2">DUF2231 domain-containing protein</fullName>
    </recommendedName>
</protein>
<name>A0ABP7H7A2_9ACTN</name>
<sequence>MLCQAGAPDPLEERPMSLVNGLPAHVLLVHFVVVLVPLTALALVVCAVWPPAARRMGLVLPILALVTLASVPLTTGAGEWLEKHVSSNTLIQRHAELGDGLLPWALGLFVLAAAVWWTTRRSPAQRDGARSASAVRIAAAVLSVAVSAGAVVDVYRIGDSGAKAAWQDGYSKTATGSADRG</sequence>
<evidence type="ECO:0000256" key="1">
    <source>
        <dbReference type="SAM" id="Phobius"/>
    </source>
</evidence>
<feature type="transmembrane region" description="Helical" evidence="1">
    <location>
        <begin position="131"/>
        <end position="152"/>
    </location>
</feature>
<comment type="caution">
    <text evidence="3">The sequence shown here is derived from an EMBL/GenBank/DDBJ whole genome shotgun (WGS) entry which is preliminary data.</text>
</comment>
<organism evidence="3 4">
    <name type="scientific">Streptomyces coacervatus</name>
    <dbReference type="NCBI Taxonomy" id="647381"/>
    <lineage>
        <taxon>Bacteria</taxon>
        <taxon>Bacillati</taxon>
        <taxon>Actinomycetota</taxon>
        <taxon>Actinomycetes</taxon>
        <taxon>Kitasatosporales</taxon>
        <taxon>Streptomycetaceae</taxon>
        <taxon>Streptomyces</taxon>
    </lineage>
</organism>
<keyword evidence="1" id="KW-0812">Transmembrane</keyword>
<evidence type="ECO:0000313" key="3">
    <source>
        <dbReference type="EMBL" id="GAA3787224.1"/>
    </source>
</evidence>
<reference evidence="4" key="1">
    <citation type="journal article" date="2019" name="Int. J. Syst. Evol. Microbiol.">
        <title>The Global Catalogue of Microorganisms (GCM) 10K type strain sequencing project: providing services to taxonomists for standard genome sequencing and annotation.</title>
        <authorList>
            <consortium name="The Broad Institute Genomics Platform"/>
            <consortium name="The Broad Institute Genome Sequencing Center for Infectious Disease"/>
            <person name="Wu L."/>
            <person name="Ma J."/>
        </authorList>
    </citation>
    <scope>NUCLEOTIDE SEQUENCE [LARGE SCALE GENOMIC DNA]</scope>
    <source>
        <strain evidence="4">JCM 17138</strain>
    </source>
</reference>
<dbReference type="Pfam" id="PF09990">
    <property type="entry name" value="DUF2231"/>
    <property type="match status" value="1"/>
</dbReference>
<dbReference type="Proteomes" id="UP001501009">
    <property type="component" value="Unassembled WGS sequence"/>
</dbReference>
<accession>A0ABP7H7A2</accession>
<feature type="transmembrane region" description="Helical" evidence="1">
    <location>
        <begin position="58"/>
        <end position="81"/>
    </location>
</feature>